<feature type="transmembrane region" description="Helical" evidence="1">
    <location>
        <begin position="351"/>
        <end position="374"/>
    </location>
</feature>
<gene>
    <name evidence="2" type="ORF">L596_005258</name>
</gene>
<protein>
    <recommendedName>
        <fullName evidence="4">Cadherin domain-containing protein</fullName>
    </recommendedName>
</protein>
<dbReference type="Proteomes" id="UP000298663">
    <property type="component" value="Unassembled WGS sequence"/>
</dbReference>
<accession>A0A4U8UYP6</accession>
<evidence type="ECO:0000313" key="3">
    <source>
        <dbReference type="Proteomes" id="UP000298663"/>
    </source>
</evidence>
<reference evidence="2 3" key="2">
    <citation type="journal article" date="2019" name="G3 (Bethesda)">
        <title>Hybrid Assembly of the Genome of the Entomopathogenic Nematode Steinernema carpocapsae Identifies the X-Chromosome.</title>
        <authorList>
            <person name="Serra L."/>
            <person name="Macchietto M."/>
            <person name="Macias-Munoz A."/>
            <person name="McGill C.J."/>
            <person name="Rodriguez I.M."/>
            <person name="Rodriguez B."/>
            <person name="Murad R."/>
            <person name="Mortazavi A."/>
        </authorList>
    </citation>
    <scope>NUCLEOTIDE SEQUENCE [LARGE SCALE GENOMIC DNA]</scope>
    <source>
        <strain evidence="2 3">ALL</strain>
    </source>
</reference>
<keyword evidence="1" id="KW-0472">Membrane</keyword>
<name>A0A4U8UYP6_STECR</name>
<keyword evidence="1" id="KW-0812">Transmembrane</keyword>
<keyword evidence="3" id="KW-1185">Reference proteome</keyword>
<sequence length="415" mass="47360">MNLPSYKDLKRPLICSRFKTILQFSDTWQLQMRTTRLIMDLTSTCCLLVLIATRTSRSTRKPANSRIHLCALVSPIPDLGSAPEIAFDRHNRSMVSFTVRLNKQILAEQKKLEPIITLRNNSHVTIENTLMDTKIPISNLNGKDGHLSYRIKNVEFTKSEYDENIEADNSKPISLFSLSPTTGDLHMDSDVVDHPEGIYKVDIHANKKASNEYFASLVSEVHFVNPSVKLKFSFDQSRDVIGLNLGVFEQKLTDAIRSEGLGPDLSVYLDRPETYKDVEGTNVNKSTACFYVVRGNTVLSLEHSIEAISASANSESPLTRLYQVYKVINIERCTEPAPFRRMAHFFSPYTFVWIIVTLACVLILIAMFGYMCFLTKYRDYLRRKELDFATQMEKKPPVDDFTIPQYINLNINQCL</sequence>
<dbReference type="OrthoDB" id="6252479at2759"/>
<dbReference type="AlphaFoldDB" id="A0A4U8UYP6"/>
<organism evidence="2 3">
    <name type="scientific">Steinernema carpocapsae</name>
    <name type="common">Entomopathogenic nematode</name>
    <dbReference type="NCBI Taxonomy" id="34508"/>
    <lineage>
        <taxon>Eukaryota</taxon>
        <taxon>Metazoa</taxon>
        <taxon>Ecdysozoa</taxon>
        <taxon>Nematoda</taxon>
        <taxon>Chromadorea</taxon>
        <taxon>Rhabditida</taxon>
        <taxon>Tylenchina</taxon>
        <taxon>Panagrolaimomorpha</taxon>
        <taxon>Strongyloidoidea</taxon>
        <taxon>Steinernematidae</taxon>
        <taxon>Steinernema</taxon>
    </lineage>
</organism>
<evidence type="ECO:0000313" key="2">
    <source>
        <dbReference type="EMBL" id="TMS38562.1"/>
    </source>
</evidence>
<evidence type="ECO:0008006" key="4">
    <source>
        <dbReference type="Google" id="ProtNLM"/>
    </source>
</evidence>
<proteinExistence type="predicted"/>
<reference evidence="2 3" key="1">
    <citation type="journal article" date="2015" name="Genome Biol.">
        <title>Comparative genomics of Steinernema reveals deeply conserved gene regulatory networks.</title>
        <authorList>
            <person name="Dillman A.R."/>
            <person name="Macchietto M."/>
            <person name="Porter C.F."/>
            <person name="Rogers A."/>
            <person name="Williams B."/>
            <person name="Antoshechkin I."/>
            <person name="Lee M.M."/>
            <person name="Goodwin Z."/>
            <person name="Lu X."/>
            <person name="Lewis E.E."/>
            <person name="Goodrich-Blair H."/>
            <person name="Stock S.P."/>
            <person name="Adams B.J."/>
            <person name="Sternberg P.W."/>
            <person name="Mortazavi A."/>
        </authorList>
    </citation>
    <scope>NUCLEOTIDE SEQUENCE [LARGE SCALE GENOMIC DNA]</scope>
    <source>
        <strain evidence="2 3">ALL</strain>
    </source>
</reference>
<evidence type="ECO:0000256" key="1">
    <source>
        <dbReference type="SAM" id="Phobius"/>
    </source>
</evidence>
<dbReference type="EMBL" id="AZBU02000001">
    <property type="protein sequence ID" value="TMS38562.1"/>
    <property type="molecule type" value="Genomic_DNA"/>
</dbReference>
<dbReference type="STRING" id="34508.A0A4U8UYP6"/>
<keyword evidence="1" id="KW-1133">Transmembrane helix</keyword>
<comment type="caution">
    <text evidence="2">The sequence shown here is derived from an EMBL/GenBank/DDBJ whole genome shotgun (WGS) entry which is preliminary data.</text>
</comment>